<evidence type="ECO:0000256" key="14">
    <source>
        <dbReference type="PIRNR" id="PIRNR006769"/>
    </source>
</evidence>
<evidence type="ECO:0000256" key="13">
    <source>
        <dbReference type="ARBA" id="ARBA00049886"/>
    </source>
</evidence>
<evidence type="ECO:0000313" key="16">
    <source>
        <dbReference type="EMBL" id="CAG5090093.1"/>
    </source>
</evidence>
<evidence type="ECO:0000256" key="11">
    <source>
        <dbReference type="ARBA" id="ARBA00023268"/>
    </source>
</evidence>
<keyword evidence="14" id="KW-0378">Hydrolase</keyword>
<proteinExistence type="inferred from homology"/>
<comment type="pathway">
    <text evidence="2 14">Cofactor biosynthesis; riboflavin biosynthesis; 5-amino-6-(D-ribitylamino)uracil from GTP: step 2/4.</text>
</comment>
<evidence type="ECO:0000313" key="17">
    <source>
        <dbReference type="Proteomes" id="UP000681526"/>
    </source>
</evidence>
<evidence type="ECO:0000256" key="5">
    <source>
        <dbReference type="ARBA" id="ARBA00007417"/>
    </source>
</evidence>
<dbReference type="InterPro" id="IPR002125">
    <property type="entry name" value="CMP_dCMP_dom"/>
</dbReference>
<dbReference type="RefSeq" id="WP_213485080.1">
    <property type="nucleotide sequence ID" value="NZ_CAJRAY010000070.1"/>
</dbReference>
<dbReference type="InterPro" id="IPR016193">
    <property type="entry name" value="Cytidine_deaminase-like"/>
</dbReference>
<keyword evidence="6 14" id="KW-0686">Riboflavin biosynthesis</keyword>
<keyword evidence="8 14" id="KW-0862">Zinc</keyword>
<keyword evidence="10 14" id="KW-0560">Oxidoreductase</keyword>
<dbReference type="InterPro" id="IPR024072">
    <property type="entry name" value="DHFR-like_dom_sf"/>
</dbReference>
<comment type="catalytic activity">
    <reaction evidence="13 14">
        <text>2,5-diamino-6-hydroxy-4-(5-phosphoribosylamino)-pyrimidine + H2O + H(+) = 5-amino-6-(5-phospho-D-ribosylamino)uracil + NH4(+)</text>
        <dbReference type="Rhea" id="RHEA:21868"/>
        <dbReference type="ChEBI" id="CHEBI:15377"/>
        <dbReference type="ChEBI" id="CHEBI:15378"/>
        <dbReference type="ChEBI" id="CHEBI:28938"/>
        <dbReference type="ChEBI" id="CHEBI:58453"/>
        <dbReference type="ChEBI" id="CHEBI:58614"/>
        <dbReference type="EC" id="3.5.4.26"/>
    </reaction>
</comment>
<evidence type="ECO:0000256" key="9">
    <source>
        <dbReference type="ARBA" id="ARBA00022857"/>
    </source>
</evidence>
<comment type="pathway">
    <text evidence="3 14">Cofactor biosynthesis; riboflavin biosynthesis; 5-amino-6-(D-ribitylamino)uracil from GTP: step 3/4.</text>
</comment>
<evidence type="ECO:0000256" key="6">
    <source>
        <dbReference type="ARBA" id="ARBA00022619"/>
    </source>
</evidence>
<dbReference type="EC" id="3.5.4.26" evidence="14"/>
<comment type="similarity">
    <text evidence="5 14">In the C-terminal section; belongs to the HTP reductase family.</text>
</comment>
<dbReference type="SUPFAM" id="SSF53927">
    <property type="entry name" value="Cytidine deaminase-like"/>
    <property type="match status" value="1"/>
</dbReference>
<evidence type="ECO:0000259" key="15">
    <source>
        <dbReference type="PROSITE" id="PS51747"/>
    </source>
</evidence>
<protein>
    <recommendedName>
        <fullName evidence="14">Riboflavin biosynthesis protein RibD</fullName>
    </recommendedName>
    <domain>
        <recommendedName>
            <fullName evidence="14">Diaminohydroxyphosphoribosylaminopyrimidine deaminase</fullName>
            <shortName evidence="14">DRAP deaminase</shortName>
            <ecNumber evidence="14">3.5.4.26</ecNumber>
        </recommendedName>
        <alternativeName>
            <fullName evidence="14">Riboflavin-specific deaminase</fullName>
        </alternativeName>
    </domain>
    <domain>
        <recommendedName>
            <fullName evidence="14">5-amino-6-(5-phosphoribosylamino)uracil reductase</fullName>
            <ecNumber evidence="14">1.1.1.193</ecNumber>
        </recommendedName>
        <alternativeName>
            <fullName evidence="14">HTP reductase</fullName>
        </alternativeName>
    </domain>
</protein>
<dbReference type="InterPro" id="IPR011549">
    <property type="entry name" value="RibD_C"/>
</dbReference>
<keyword evidence="7 14" id="KW-0479">Metal-binding</keyword>
<evidence type="ECO:0000256" key="8">
    <source>
        <dbReference type="ARBA" id="ARBA00022833"/>
    </source>
</evidence>
<evidence type="ECO:0000256" key="1">
    <source>
        <dbReference type="ARBA" id="ARBA00002151"/>
    </source>
</evidence>
<dbReference type="NCBIfam" id="TIGR00227">
    <property type="entry name" value="ribD_Cterm"/>
    <property type="match status" value="1"/>
</dbReference>
<comment type="function">
    <text evidence="1 14">Converts 2,5-diamino-6-(ribosylamino)-4(3h)-pyrimidinone 5'-phosphate into 5-amino-6-(ribosylamino)-2,4(1h,3h)-pyrimidinedione 5'-phosphate.</text>
</comment>
<keyword evidence="17" id="KW-1185">Reference proteome</keyword>
<evidence type="ECO:0000256" key="2">
    <source>
        <dbReference type="ARBA" id="ARBA00004882"/>
    </source>
</evidence>
<dbReference type="Gene3D" id="3.40.140.10">
    <property type="entry name" value="Cytidine Deaminase, domain 2"/>
    <property type="match status" value="1"/>
</dbReference>
<dbReference type="PROSITE" id="PS51747">
    <property type="entry name" value="CYT_DCMP_DEAMINASES_2"/>
    <property type="match status" value="1"/>
</dbReference>
<dbReference type="NCBIfam" id="TIGR00326">
    <property type="entry name" value="eubact_ribD"/>
    <property type="match status" value="1"/>
</dbReference>
<dbReference type="PANTHER" id="PTHR38011:SF7">
    <property type="entry name" value="2,5-DIAMINO-6-RIBOSYLAMINO-4(3H)-PYRIMIDINONE 5'-PHOSPHATE REDUCTASE"/>
    <property type="match status" value="1"/>
</dbReference>
<dbReference type="InterPro" id="IPR050765">
    <property type="entry name" value="Riboflavin_Biosynth_HTPR"/>
</dbReference>
<dbReference type="CDD" id="cd01284">
    <property type="entry name" value="Riboflavin_deaminase-reductase"/>
    <property type="match status" value="1"/>
</dbReference>
<feature type="domain" description="CMP/dCMP-type deaminase" evidence="15">
    <location>
        <begin position="5"/>
        <end position="127"/>
    </location>
</feature>
<keyword evidence="9 14" id="KW-0521">NADP</keyword>
<dbReference type="PIRSF" id="PIRSF006769">
    <property type="entry name" value="RibD"/>
    <property type="match status" value="1"/>
</dbReference>
<evidence type="ECO:0000256" key="4">
    <source>
        <dbReference type="ARBA" id="ARBA00005259"/>
    </source>
</evidence>
<accession>A0ABM8V722</accession>
<gene>
    <name evidence="16" type="primary">txxe 2421-ribD</name>
    <name evidence="16" type="ORF">TXXE_13850</name>
</gene>
<keyword evidence="11" id="KW-0511">Multifunctional enzyme</keyword>
<evidence type="ECO:0000256" key="10">
    <source>
        <dbReference type="ARBA" id="ARBA00023002"/>
    </source>
</evidence>
<comment type="catalytic activity">
    <reaction evidence="12 14">
        <text>5-amino-6-(5-phospho-D-ribitylamino)uracil + NADP(+) = 5-amino-6-(5-phospho-D-ribosylamino)uracil + NADPH + H(+)</text>
        <dbReference type="Rhea" id="RHEA:17845"/>
        <dbReference type="ChEBI" id="CHEBI:15378"/>
        <dbReference type="ChEBI" id="CHEBI:57783"/>
        <dbReference type="ChEBI" id="CHEBI:58349"/>
        <dbReference type="ChEBI" id="CHEBI:58421"/>
        <dbReference type="ChEBI" id="CHEBI:58453"/>
        <dbReference type="EC" id="1.1.1.193"/>
    </reaction>
</comment>
<evidence type="ECO:0000256" key="12">
    <source>
        <dbReference type="ARBA" id="ARBA00049861"/>
    </source>
</evidence>
<sequence length="372" mass="39275">MIDRLDDEYYMRLALELAAKARGQTGVNPVVGCVIVKDGRIVGLGSHLRRGEAHAEIHALKMAGEEARGAAVYVTLEPCSHYGRTPPCADRLIEAGVGRVVAAATDPNPKVSGTGLAKLRAAGIETVSGVLEAESRKLNEAFEKYIRTGLPFVTLKAGATLDGRLAAGSGDSKWVTGEESRAAVHTLRHLHDAIMIGAGTALKDDPSLTTRTPVPGLHPVRIVVDAQLKLPPNLKLFTDGQAPTIVLTAADANADKRRVLETAGVEVIGCAADGGRIDLHDAMRKLGEREIGSVLLEGGGRLNGAMLQAGLIDKIAVFFAPKIVGSGGTPLFDHPVAARMAEAVRLTRVEIERYGDDWCVTGYPEQPAQGGE</sequence>
<reference evidence="16 17" key="1">
    <citation type="submission" date="2021-04" db="EMBL/GenBank/DDBJ databases">
        <authorList>
            <person name="Rakotoarivonina H."/>
        </authorList>
    </citation>
    <scope>NUCLEOTIDE SEQUENCE [LARGE SCALE GENOMIC DNA]</scope>
    <source>
        <strain evidence="16 17">XE</strain>
    </source>
</reference>
<comment type="cofactor">
    <cofactor evidence="14">
        <name>Zn(2+)</name>
        <dbReference type="ChEBI" id="CHEBI:29105"/>
    </cofactor>
    <text evidence="14">Binds 1 zinc ion.</text>
</comment>
<dbReference type="InterPro" id="IPR002734">
    <property type="entry name" value="RibDG_C"/>
</dbReference>
<dbReference type="PROSITE" id="PS00903">
    <property type="entry name" value="CYT_DCMP_DEAMINASES_1"/>
    <property type="match status" value="1"/>
</dbReference>
<dbReference type="GO" id="GO:0008703">
    <property type="term" value="F:5-amino-6-(5-phosphoribosylamino)uracil reductase activity"/>
    <property type="evidence" value="ECO:0007669"/>
    <property type="project" value="UniProtKB-EC"/>
</dbReference>
<dbReference type="Proteomes" id="UP000681526">
    <property type="component" value="Unassembled WGS sequence"/>
</dbReference>
<comment type="caution">
    <text evidence="16">The sequence shown here is derived from an EMBL/GenBank/DDBJ whole genome shotgun (WGS) entry which is preliminary data.</text>
</comment>
<dbReference type="SUPFAM" id="SSF53597">
    <property type="entry name" value="Dihydrofolate reductase-like"/>
    <property type="match status" value="1"/>
</dbReference>
<dbReference type="InterPro" id="IPR016192">
    <property type="entry name" value="APOBEC/CMP_deaminase_Zn-bd"/>
</dbReference>
<comment type="similarity">
    <text evidence="4 14">In the N-terminal section; belongs to the cytidine and deoxycytidylate deaminase family.</text>
</comment>
<organism evidence="16 17">
    <name type="scientific">Thermobacillus xylanilyticus</name>
    <dbReference type="NCBI Taxonomy" id="76633"/>
    <lineage>
        <taxon>Bacteria</taxon>
        <taxon>Bacillati</taxon>
        <taxon>Bacillota</taxon>
        <taxon>Bacilli</taxon>
        <taxon>Bacillales</taxon>
        <taxon>Paenibacillaceae</taxon>
        <taxon>Thermobacillus</taxon>
    </lineage>
</organism>
<dbReference type="InterPro" id="IPR004794">
    <property type="entry name" value="Eubact_RibD"/>
</dbReference>
<dbReference type="EC" id="1.1.1.193" evidence="14"/>
<dbReference type="Pfam" id="PF00383">
    <property type="entry name" value="dCMP_cyt_deam_1"/>
    <property type="match status" value="1"/>
</dbReference>
<dbReference type="Gene3D" id="3.40.430.10">
    <property type="entry name" value="Dihydrofolate Reductase, subunit A"/>
    <property type="match status" value="1"/>
</dbReference>
<dbReference type="Pfam" id="PF01872">
    <property type="entry name" value="RibD_C"/>
    <property type="match status" value="1"/>
</dbReference>
<evidence type="ECO:0000256" key="3">
    <source>
        <dbReference type="ARBA" id="ARBA00004910"/>
    </source>
</evidence>
<name>A0ABM8V722_THEXY</name>
<evidence type="ECO:0000256" key="7">
    <source>
        <dbReference type="ARBA" id="ARBA00022723"/>
    </source>
</evidence>
<dbReference type="PANTHER" id="PTHR38011">
    <property type="entry name" value="DIHYDROFOLATE REDUCTASE FAMILY PROTEIN (AFU_ORTHOLOGUE AFUA_8G06820)"/>
    <property type="match status" value="1"/>
</dbReference>
<dbReference type="EMBL" id="CAJRAY010000070">
    <property type="protein sequence ID" value="CAG5090093.1"/>
    <property type="molecule type" value="Genomic_DNA"/>
</dbReference>